<organism evidence="9 10">
    <name type="scientific">Blastococcus brunescens</name>
    <dbReference type="NCBI Taxonomy" id="1564165"/>
    <lineage>
        <taxon>Bacteria</taxon>
        <taxon>Bacillati</taxon>
        <taxon>Actinomycetota</taxon>
        <taxon>Actinomycetes</taxon>
        <taxon>Geodermatophilales</taxon>
        <taxon>Geodermatophilaceae</taxon>
        <taxon>Blastococcus</taxon>
    </lineage>
</organism>
<evidence type="ECO:0000313" key="9">
    <source>
        <dbReference type="EMBL" id="WRL63265.1"/>
    </source>
</evidence>
<dbReference type="InterPro" id="IPR000060">
    <property type="entry name" value="BCCT_transptr"/>
</dbReference>
<comment type="subcellular location">
    <subcellularLocation>
        <location evidence="1">Cell membrane</location>
        <topology evidence="1">Multi-pass membrane protein</topology>
    </subcellularLocation>
</comment>
<dbReference type="PANTHER" id="PTHR30047:SF7">
    <property type="entry name" value="HIGH-AFFINITY CHOLINE TRANSPORT PROTEIN"/>
    <property type="match status" value="1"/>
</dbReference>
<evidence type="ECO:0000313" key="10">
    <source>
        <dbReference type="Proteomes" id="UP001324287"/>
    </source>
</evidence>
<dbReference type="EMBL" id="CP141261">
    <property type="protein sequence ID" value="WRL63265.1"/>
    <property type="molecule type" value="Genomic_DNA"/>
</dbReference>
<evidence type="ECO:0000256" key="4">
    <source>
        <dbReference type="ARBA" id="ARBA00022475"/>
    </source>
</evidence>
<keyword evidence="5 8" id="KW-0812">Transmembrane</keyword>
<evidence type="ECO:0000256" key="2">
    <source>
        <dbReference type="ARBA" id="ARBA00005658"/>
    </source>
</evidence>
<gene>
    <name evidence="9" type="ORF">U6N30_26435</name>
</gene>
<dbReference type="PANTHER" id="PTHR30047">
    <property type="entry name" value="HIGH-AFFINITY CHOLINE TRANSPORT PROTEIN-RELATED"/>
    <property type="match status" value="1"/>
</dbReference>
<evidence type="ECO:0000256" key="6">
    <source>
        <dbReference type="ARBA" id="ARBA00022989"/>
    </source>
</evidence>
<proteinExistence type="inferred from homology"/>
<feature type="transmembrane region" description="Helical" evidence="8">
    <location>
        <begin position="60"/>
        <end position="80"/>
    </location>
</feature>
<dbReference type="Pfam" id="PF02028">
    <property type="entry name" value="BCCT"/>
    <property type="match status" value="1"/>
</dbReference>
<evidence type="ECO:0000256" key="1">
    <source>
        <dbReference type="ARBA" id="ARBA00004651"/>
    </source>
</evidence>
<feature type="transmembrane region" description="Helical" evidence="8">
    <location>
        <begin position="195"/>
        <end position="218"/>
    </location>
</feature>
<reference evidence="9 10" key="1">
    <citation type="submission" date="2023-12" db="EMBL/GenBank/DDBJ databases">
        <title>Blastococcus brunescens sp. nov., an actonobacterium isolated from sandstone collected in sahara desert.</title>
        <authorList>
            <person name="Gtari M."/>
            <person name="Ghodhbane F."/>
        </authorList>
    </citation>
    <scope>NUCLEOTIDE SEQUENCE [LARGE SCALE GENOMIC DNA]</scope>
    <source>
        <strain evidence="9 10">BMG 8361</strain>
    </source>
</reference>
<feature type="transmembrane region" description="Helical" evidence="8">
    <location>
        <begin position="23"/>
        <end position="40"/>
    </location>
</feature>
<evidence type="ECO:0000256" key="5">
    <source>
        <dbReference type="ARBA" id="ARBA00022692"/>
    </source>
</evidence>
<accession>A0ABZ1B2K7</accession>
<evidence type="ECO:0000256" key="8">
    <source>
        <dbReference type="SAM" id="Phobius"/>
    </source>
</evidence>
<sequence length="268" mass="28182">MSGLETEPVDTGARDGTGLKRPVFYGSVAGVLAVALWAMVSPTSAADTIGSLVGWTSEWFGWFYIGFATAVLVFVLIIAFSRYGRVKLGPEHSTPQFSTFAWASMLFAAGIGTDLMFFAVAEPVTQYLAPPVGEGETVQAAREATVWTLFHYGVNGWGMYALMGMALAYFAYRMNMPLAIRSVLYPIFGRRVHGALGDAVDIAAVLGTIFGVATSLGIGVVQLNYGLDVLFGIPEGRAAQIGLIALAVAVATVSAVSGVDRGSSGSRS</sequence>
<keyword evidence="7 8" id="KW-0472">Membrane</keyword>
<evidence type="ECO:0000256" key="3">
    <source>
        <dbReference type="ARBA" id="ARBA00022448"/>
    </source>
</evidence>
<feature type="transmembrane region" description="Helical" evidence="8">
    <location>
        <begin position="100"/>
        <end position="121"/>
    </location>
</feature>
<protein>
    <submittedName>
        <fullName evidence="9">BCCT family transporter</fullName>
    </submittedName>
</protein>
<evidence type="ECO:0000256" key="7">
    <source>
        <dbReference type="ARBA" id="ARBA00023136"/>
    </source>
</evidence>
<name>A0ABZ1B2K7_9ACTN</name>
<keyword evidence="6 8" id="KW-1133">Transmembrane helix</keyword>
<keyword evidence="10" id="KW-1185">Reference proteome</keyword>
<feature type="transmembrane region" description="Helical" evidence="8">
    <location>
        <begin position="157"/>
        <end position="174"/>
    </location>
</feature>
<comment type="similarity">
    <text evidence="2">Belongs to the BCCT transporter (TC 2.A.15) family.</text>
</comment>
<keyword evidence="4" id="KW-1003">Cell membrane</keyword>
<keyword evidence="3" id="KW-0813">Transport</keyword>
<dbReference type="Proteomes" id="UP001324287">
    <property type="component" value="Chromosome"/>
</dbReference>
<feature type="transmembrane region" description="Helical" evidence="8">
    <location>
        <begin position="238"/>
        <end position="259"/>
    </location>
</feature>